<evidence type="ECO:0000259" key="5">
    <source>
        <dbReference type="PROSITE" id="PS50118"/>
    </source>
</evidence>
<keyword evidence="7" id="KW-1185">Reference proteome</keyword>
<evidence type="ECO:0000256" key="2">
    <source>
        <dbReference type="ARBA" id="ARBA00023242"/>
    </source>
</evidence>
<dbReference type="EMBL" id="WTPW01001436">
    <property type="protein sequence ID" value="KAF0436090.1"/>
    <property type="molecule type" value="Genomic_DNA"/>
</dbReference>
<feature type="compositionally biased region" description="Low complexity" evidence="4">
    <location>
        <begin position="10"/>
        <end position="23"/>
    </location>
</feature>
<evidence type="ECO:0000256" key="3">
    <source>
        <dbReference type="PROSITE-ProRule" id="PRU00267"/>
    </source>
</evidence>
<dbReference type="InterPro" id="IPR009071">
    <property type="entry name" value="HMG_box_dom"/>
</dbReference>
<feature type="region of interest" description="Disordered" evidence="4">
    <location>
        <begin position="1"/>
        <end position="23"/>
    </location>
</feature>
<dbReference type="SUPFAM" id="SSF47095">
    <property type="entry name" value="HMG-box"/>
    <property type="match status" value="1"/>
</dbReference>
<dbReference type="PROSITE" id="PS50118">
    <property type="entry name" value="HMG_BOX_2"/>
    <property type="match status" value="1"/>
</dbReference>
<organism evidence="6 7">
    <name type="scientific">Gigaspora margarita</name>
    <dbReference type="NCBI Taxonomy" id="4874"/>
    <lineage>
        <taxon>Eukaryota</taxon>
        <taxon>Fungi</taxon>
        <taxon>Fungi incertae sedis</taxon>
        <taxon>Mucoromycota</taxon>
        <taxon>Glomeromycotina</taxon>
        <taxon>Glomeromycetes</taxon>
        <taxon>Diversisporales</taxon>
        <taxon>Gigasporaceae</taxon>
        <taxon>Gigaspora</taxon>
    </lineage>
</organism>
<sequence>MAIDKSQQNLSSSSSPSSSSSLSDMADILMHKLDRTKVFPPYYNKPEDLINPSKQKTSGIPRPPNGFLLCRKNVHKQAKQRGIHNMRVISKVTGMLWRSASPQEKELYERLALDVQNLHSQRYPGYKYKPTSRAKPPTTCNLNHEYHEYYQPYMIPPQILVVPTTQFQQTPLNMATYPMTDSLLQFTQEDIDLLNWYWTS</sequence>
<dbReference type="InterPro" id="IPR036910">
    <property type="entry name" value="HMG_box_dom_sf"/>
</dbReference>
<protein>
    <submittedName>
        <fullName evidence="6">MATA-HMG</fullName>
    </submittedName>
</protein>
<dbReference type="InterPro" id="IPR051356">
    <property type="entry name" value="SOX/SOX-like_TF"/>
</dbReference>
<evidence type="ECO:0000256" key="4">
    <source>
        <dbReference type="SAM" id="MobiDB-lite"/>
    </source>
</evidence>
<feature type="domain" description="HMG box" evidence="5">
    <location>
        <begin position="60"/>
        <end position="127"/>
    </location>
</feature>
<name>A0A8H3X9Z9_GIGMA</name>
<dbReference type="PANTHER" id="PTHR45789">
    <property type="entry name" value="FI18025P1"/>
    <property type="match status" value="1"/>
</dbReference>
<evidence type="ECO:0000313" key="7">
    <source>
        <dbReference type="Proteomes" id="UP000439903"/>
    </source>
</evidence>
<dbReference type="SMART" id="SM00398">
    <property type="entry name" value="HMG"/>
    <property type="match status" value="1"/>
</dbReference>
<accession>A0A8H3X9Z9</accession>
<gene>
    <name evidence="6" type="ORF">F8M41_004726</name>
</gene>
<dbReference type="GO" id="GO:0000978">
    <property type="term" value="F:RNA polymerase II cis-regulatory region sequence-specific DNA binding"/>
    <property type="evidence" value="ECO:0007669"/>
    <property type="project" value="TreeGrafter"/>
</dbReference>
<evidence type="ECO:0000256" key="1">
    <source>
        <dbReference type="ARBA" id="ARBA00023125"/>
    </source>
</evidence>
<dbReference type="PANTHER" id="PTHR45789:SF2">
    <property type="entry name" value="FI18025P1"/>
    <property type="match status" value="1"/>
</dbReference>
<dbReference type="Gene3D" id="1.10.30.10">
    <property type="entry name" value="High mobility group box domain"/>
    <property type="match status" value="1"/>
</dbReference>
<dbReference type="GO" id="GO:0000981">
    <property type="term" value="F:DNA-binding transcription factor activity, RNA polymerase II-specific"/>
    <property type="evidence" value="ECO:0007669"/>
    <property type="project" value="TreeGrafter"/>
</dbReference>
<dbReference type="Pfam" id="PF00505">
    <property type="entry name" value="HMG_box"/>
    <property type="match status" value="1"/>
</dbReference>
<comment type="caution">
    <text evidence="6">The sequence shown here is derived from an EMBL/GenBank/DDBJ whole genome shotgun (WGS) entry which is preliminary data.</text>
</comment>
<feature type="DNA-binding region" description="HMG box" evidence="3">
    <location>
        <begin position="60"/>
        <end position="127"/>
    </location>
</feature>
<evidence type="ECO:0000313" key="6">
    <source>
        <dbReference type="EMBL" id="KAF0436090.1"/>
    </source>
</evidence>
<dbReference type="Proteomes" id="UP000439903">
    <property type="component" value="Unassembled WGS sequence"/>
</dbReference>
<keyword evidence="2 3" id="KW-0539">Nucleus</keyword>
<dbReference type="GO" id="GO:0005634">
    <property type="term" value="C:nucleus"/>
    <property type="evidence" value="ECO:0007669"/>
    <property type="project" value="UniProtKB-UniRule"/>
</dbReference>
<reference evidence="6 7" key="1">
    <citation type="journal article" date="2019" name="Environ. Microbiol.">
        <title>At the nexus of three kingdoms: the genome of the mycorrhizal fungus Gigaspora margarita provides insights into plant, endobacterial and fungal interactions.</title>
        <authorList>
            <person name="Venice F."/>
            <person name="Ghignone S."/>
            <person name="Salvioli di Fossalunga A."/>
            <person name="Amselem J."/>
            <person name="Novero M."/>
            <person name="Xianan X."/>
            <person name="Sedzielewska Toro K."/>
            <person name="Morin E."/>
            <person name="Lipzen A."/>
            <person name="Grigoriev I.V."/>
            <person name="Henrissat B."/>
            <person name="Martin F.M."/>
            <person name="Bonfante P."/>
        </authorList>
    </citation>
    <scope>NUCLEOTIDE SEQUENCE [LARGE SCALE GENOMIC DNA]</scope>
    <source>
        <strain evidence="6 7">BEG34</strain>
    </source>
</reference>
<dbReference type="AlphaFoldDB" id="A0A8H3X9Z9"/>
<dbReference type="OrthoDB" id="6247875at2759"/>
<keyword evidence="1 3" id="KW-0238">DNA-binding</keyword>
<proteinExistence type="predicted"/>
<dbReference type="CDD" id="cd01389">
    <property type="entry name" value="HMG-box_ROX1-like"/>
    <property type="match status" value="1"/>
</dbReference>